<feature type="region of interest" description="Disordered" evidence="1">
    <location>
        <begin position="303"/>
        <end position="334"/>
    </location>
</feature>
<dbReference type="GO" id="GO:0032543">
    <property type="term" value="P:mitochondrial translation"/>
    <property type="evidence" value="ECO:0007669"/>
    <property type="project" value="InterPro"/>
</dbReference>
<comment type="caution">
    <text evidence="3">The sequence shown here is derived from an EMBL/GenBank/DDBJ whole genome shotgun (WGS) entry which is preliminary data.</text>
</comment>
<protein>
    <submittedName>
        <fullName evidence="3">28S ribosomal mitochondrial</fullName>
    </submittedName>
</protein>
<feature type="domain" description="Small ribosomal subunit protein mS35 mitochondrial conserved" evidence="2">
    <location>
        <begin position="220"/>
        <end position="309"/>
    </location>
</feature>
<evidence type="ECO:0000259" key="2">
    <source>
        <dbReference type="Pfam" id="PF10213"/>
    </source>
</evidence>
<dbReference type="PANTHER" id="PTHR13490">
    <property type="entry name" value="MITOCHONDRIAL 28S RIBOSOMAL PROTEIN S28"/>
    <property type="match status" value="1"/>
</dbReference>
<dbReference type="Proteomes" id="UP000239899">
    <property type="component" value="Unassembled WGS sequence"/>
</dbReference>
<feature type="compositionally biased region" description="Low complexity" evidence="1">
    <location>
        <begin position="310"/>
        <end position="334"/>
    </location>
</feature>
<accession>A0A2P6TX45</accession>
<dbReference type="PANTHER" id="PTHR13490:SF0">
    <property type="entry name" value="SMALL RIBOSOMAL SUBUNIT PROTEIN MS35"/>
    <property type="match status" value="1"/>
</dbReference>
<dbReference type="OrthoDB" id="283424at2759"/>
<dbReference type="InterPro" id="IPR039848">
    <property type="entry name" value="Ribosomal_mS35_mt"/>
</dbReference>
<dbReference type="STRING" id="3076.A0A2P6TX45"/>
<sequence length="334" mass="36566">MAALQRLASCVGLGLGAPRIAAAAASSSSALWLRAYSGEAAGGGDKPAEPEAAPAGATAEAAADAEVPVAAEEAAAEDAAAEVHPALIDADGSVVPQELFSKRQLTRMGVLDPERTKHFLPRLSRAELGSYADDYVAEEFDVEVDMYPEVPENVPLYNLREVVPEIYEPRSDLLDRLRRLKDEKYAGMPVQQFIRDVLGFNEPEEQPPRPGARRIIRWEIKHVYAVGVTARHPANRRVKAYVYLRDLQEQYGLTDAALQHIAAVCGPRYNANKGQLKLTSDRYEHREANRAHIRKMIDDLVAEGHRKHPAPQQQEAAQQQAAAQQAASQQQTAA</sequence>
<proteinExistence type="predicted"/>
<evidence type="ECO:0000256" key="1">
    <source>
        <dbReference type="SAM" id="MobiDB-lite"/>
    </source>
</evidence>
<dbReference type="InterPro" id="IPR019349">
    <property type="entry name" value="Ribosomal_mS35_mit"/>
</dbReference>
<feature type="region of interest" description="Disordered" evidence="1">
    <location>
        <begin position="40"/>
        <end position="76"/>
    </location>
</feature>
<dbReference type="Pfam" id="PF10213">
    <property type="entry name" value="MRP-S28"/>
    <property type="match status" value="1"/>
</dbReference>
<evidence type="ECO:0000313" key="4">
    <source>
        <dbReference type="Proteomes" id="UP000239899"/>
    </source>
</evidence>
<dbReference type="EMBL" id="LHPG02000005">
    <property type="protein sequence ID" value="PRW58621.1"/>
    <property type="molecule type" value="Genomic_DNA"/>
</dbReference>
<reference evidence="3 4" key="1">
    <citation type="journal article" date="2018" name="Plant J.">
        <title>Genome sequences of Chlorella sorokiniana UTEX 1602 and Micractinium conductrix SAG 241.80: implications to maltose excretion by a green alga.</title>
        <authorList>
            <person name="Arriola M.B."/>
            <person name="Velmurugan N."/>
            <person name="Zhang Y."/>
            <person name="Plunkett M.H."/>
            <person name="Hondzo H."/>
            <person name="Barney B.M."/>
        </authorList>
    </citation>
    <scope>NUCLEOTIDE SEQUENCE [LARGE SCALE GENOMIC DNA]</scope>
    <source>
        <strain evidence="4">UTEX 1602</strain>
    </source>
</reference>
<keyword evidence="4" id="KW-1185">Reference proteome</keyword>
<dbReference type="GO" id="GO:0005763">
    <property type="term" value="C:mitochondrial small ribosomal subunit"/>
    <property type="evidence" value="ECO:0007669"/>
    <property type="project" value="TreeGrafter"/>
</dbReference>
<feature type="compositionally biased region" description="Low complexity" evidence="1">
    <location>
        <begin position="50"/>
        <end position="73"/>
    </location>
</feature>
<name>A0A2P6TX45_CHLSO</name>
<dbReference type="AlphaFoldDB" id="A0A2P6TX45"/>
<organism evidence="3 4">
    <name type="scientific">Chlorella sorokiniana</name>
    <name type="common">Freshwater green alga</name>
    <dbReference type="NCBI Taxonomy" id="3076"/>
    <lineage>
        <taxon>Eukaryota</taxon>
        <taxon>Viridiplantae</taxon>
        <taxon>Chlorophyta</taxon>
        <taxon>core chlorophytes</taxon>
        <taxon>Trebouxiophyceae</taxon>
        <taxon>Chlorellales</taxon>
        <taxon>Chlorellaceae</taxon>
        <taxon>Chlorella clade</taxon>
        <taxon>Chlorella</taxon>
    </lineage>
</organism>
<dbReference type="GO" id="GO:0003735">
    <property type="term" value="F:structural constituent of ribosome"/>
    <property type="evidence" value="ECO:0007669"/>
    <property type="project" value="InterPro"/>
</dbReference>
<gene>
    <name evidence="3" type="ORF">C2E21_3080</name>
</gene>
<evidence type="ECO:0000313" key="3">
    <source>
        <dbReference type="EMBL" id="PRW58621.1"/>
    </source>
</evidence>